<dbReference type="InterPro" id="IPR003953">
    <property type="entry name" value="FAD-dep_OxRdtase_2_FAD-bd"/>
</dbReference>
<dbReference type="OrthoDB" id="9806724at2"/>
<dbReference type="Pfam" id="PF02910">
    <property type="entry name" value="Succ_DH_flav_C"/>
    <property type="match status" value="1"/>
</dbReference>
<dbReference type="GO" id="GO:0005737">
    <property type="term" value="C:cytoplasm"/>
    <property type="evidence" value="ECO:0007669"/>
    <property type="project" value="UniProtKB-SubCell"/>
</dbReference>
<dbReference type="InterPro" id="IPR015939">
    <property type="entry name" value="Fum_Rdtase/Succ_DH_flav-like_C"/>
</dbReference>
<evidence type="ECO:0000259" key="16">
    <source>
        <dbReference type="Pfam" id="PF02910"/>
    </source>
</evidence>
<evidence type="ECO:0000256" key="3">
    <source>
        <dbReference type="ARBA" id="ARBA00008562"/>
    </source>
</evidence>
<dbReference type="EMBL" id="FNII01000011">
    <property type="protein sequence ID" value="SDN99873.1"/>
    <property type="molecule type" value="Genomic_DNA"/>
</dbReference>
<keyword evidence="8 13" id="KW-0274">FAD</keyword>
<dbReference type="Proteomes" id="UP000199677">
    <property type="component" value="Unassembled WGS sequence"/>
</dbReference>
<protein>
    <recommendedName>
        <fullName evidence="5 11">L-aspartate oxidase</fullName>
        <ecNumber evidence="4 11">1.4.3.16</ecNumber>
    </recommendedName>
</protein>
<gene>
    <name evidence="17" type="ORF">SAMN04487951_11116</name>
</gene>
<evidence type="ECO:0000256" key="13">
    <source>
        <dbReference type="RuleBase" id="RU362049"/>
    </source>
</evidence>
<dbReference type="SUPFAM" id="SSF56425">
    <property type="entry name" value="Succinate dehydrogenase/fumarate reductase flavoprotein, catalytic domain"/>
    <property type="match status" value="1"/>
</dbReference>
<evidence type="ECO:0000256" key="12">
    <source>
        <dbReference type="PIRSR" id="PIRSR000171-1"/>
    </source>
</evidence>
<dbReference type="InterPro" id="IPR005288">
    <property type="entry name" value="NadB"/>
</dbReference>
<comment type="subcellular location">
    <subcellularLocation>
        <location evidence="13">Cytoplasm</location>
    </subcellularLocation>
</comment>
<comment type="function">
    <text evidence="13">Catalyzes the oxidation of L-aspartate to iminoaspartate.</text>
</comment>
<feature type="domain" description="FAD-dependent oxidoreductase 2 FAD-binding" evidence="15">
    <location>
        <begin position="7"/>
        <end position="382"/>
    </location>
</feature>
<keyword evidence="6 13" id="KW-0285">Flavoprotein</keyword>
<dbReference type="RefSeq" id="WP_089707068.1">
    <property type="nucleotide sequence ID" value="NZ_FNII01000011.1"/>
</dbReference>
<comment type="similarity">
    <text evidence="3 13">Belongs to the FAD-dependent oxidoreductase 2 family. NadB subfamily.</text>
</comment>
<evidence type="ECO:0000256" key="5">
    <source>
        <dbReference type="ARBA" id="ARBA00021901"/>
    </source>
</evidence>
<evidence type="ECO:0000256" key="8">
    <source>
        <dbReference type="ARBA" id="ARBA00022827"/>
    </source>
</evidence>
<keyword evidence="7 13" id="KW-0662">Pyridine nucleotide biosynthesis</keyword>
<dbReference type="Gene3D" id="3.90.700.10">
    <property type="entry name" value="Succinate dehydrogenase/fumarate reductase flavoprotein, catalytic domain"/>
    <property type="match status" value="1"/>
</dbReference>
<dbReference type="InterPro" id="IPR027477">
    <property type="entry name" value="Succ_DH/fumarate_Rdtase_cat_sf"/>
</dbReference>
<evidence type="ECO:0000256" key="4">
    <source>
        <dbReference type="ARBA" id="ARBA00012173"/>
    </source>
</evidence>
<dbReference type="GO" id="GO:0008734">
    <property type="term" value="F:L-aspartate oxidase activity"/>
    <property type="evidence" value="ECO:0007669"/>
    <property type="project" value="UniProtKB-UniRule"/>
</dbReference>
<dbReference type="Pfam" id="PF00890">
    <property type="entry name" value="FAD_binding_2"/>
    <property type="match status" value="1"/>
</dbReference>
<evidence type="ECO:0000256" key="6">
    <source>
        <dbReference type="ARBA" id="ARBA00022630"/>
    </source>
</evidence>
<dbReference type="Gene3D" id="3.50.50.60">
    <property type="entry name" value="FAD/NAD(P)-binding domain"/>
    <property type="match status" value="1"/>
</dbReference>
<proteinExistence type="inferred from homology"/>
<keyword evidence="9 13" id="KW-0560">Oxidoreductase</keyword>
<organism evidence="17 18">
    <name type="scientific">Vreelandella arcis</name>
    <dbReference type="NCBI Taxonomy" id="416873"/>
    <lineage>
        <taxon>Bacteria</taxon>
        <taxon>Pseudomonadati</taxon>
        <taxon>Pseudomonadota</taxon>
        <taxon>Gammaproteobacteria</taxon>
        <taxon>Oceanospirillales</taxon>
        <taxon>Halomonadaceae</taxon>
        <taxon>Vreelandella</taxon>
    </lineage>
</organism>
<evidence type="ECO:0000256" key="9">
    <source>
        <dbReference type="ARBA" id="ARBA00023002"/>
    </source>
</evidence>
<dbReference type="STRING" id="416873.SAMN04487951_11116"/>
<dbReference type="PIRSF" id="PIRSF000171">
    <property type="entry name" value="SDHA_APRA_LASPO"/>
    <property type="match status" value="1"/>
</dbReference>
<dbReference type="PANTHER" id="PTHR42716">
    <property type="entry name" value="L-ASPARTATE OXIDASE"/>
    <property type="match status" value="1"/>
</dbReference>
<dbReference type="GO" id="GO:0034628">
    <property type="term" value="P:'de novo' NAD+ biosynthetic process from L-aspartate"/>
    <property type="evidence" value="ECO:0007669"/>
    <property type="project" value="TreeGrafter"/>
</dbReference>
<dbReference type="SUPFAM" id="SSF51905">
    <property type="entry name" value="FAD/NAD(P)-binding domain"/>
    <property type="match status" value="1"/>
</dbReference>
<dbReference type="SUPFAM" id="SSF46977">
    <property type="entry name" value="Succinate dehydrogenase/fumarate reductase flavoprotein C-terminal domain"/>
    <property type="match status" value="1"/>
</dbReference>
<evidence type="ECO:0000256" key="10">
    <source>
        <dbReference type="ARBA" id="ARBA00048305"/>
    </source>
</evidence>
<feature type="region of interest" description="Disordered" evidence="14">
    <location>
        <begin position="498"/>
        <end position="526"/>
    </location>
</feature>
<keyword evidence="18" id="KW-1185">Reference proteome</keyword>
<feature type="domain" description="Fumarate reductase/succinate dehydrogenase flavoprotein-like C-terminal" evidence="16">
    <location>
        <begin position="428"/>
        <end position="509"/>
    </location>
</feature>
<dbReference type="AlphaFoldDB" id="A0A1H0FZ03"/>
<dbReference type="InterPro" id="IPR037099">
    <property type="entry name" value="Fum_R/Succ_DH_flav-like_C_sf"/>
</dbReference>
<feature type="active site" description="Proton acceptor" evidence="12">
    <location>
        <position position="280"/>
    </location>
</feature>
<accession>A0A1H0FZ03</accession>
<evidence type="ECO:0000256" key="11">
    <source>
        <dbReference type="NCBIfam" id="TIGR00551"/>
    </source>
</evidence>
<evidence type="ECO:0000313" key="18">
    <source>
        <dbReference type="Proteomes" id="UP000199677"/>
    </source>
</evidence>
<dbReference type="Gene3D" id="1.20.58.100">
    <property type="entry name" value="Fumarate reductase/succinate dehydrogenase flavoprotein-like, C-terminal domain"/>
    <property type="match status" value="1"/>
</dbReference>
<evidence type="ECO:0000256" key="14">
    <source>
        <dbReference type="SAM" id="MobiDB-lite"/>
    </source>
</evidence>
<sequence length="526" mass="56352">MTTPTSDILIIGGGVAGLTLALSIADTHSVALIRPAQDDQGASRWAQGGIAAVLSPDDHVDAHVSDTLVAGDGLCDERAVRFTVEHGPEAINWLIDSGVPFTPDHTDNARYPFHLTREGGHNARRIIHADDATGRAVVDTLLQRVMAHPNITQHHQLSVMGLLQDTQGACLGAYAIDEQQQWHALTARHTVLATGGASGLYQHTTTPSPSSGEGMIMAAELGATLMNLEFQQFHPTCFYDPDGPAFLISEAVRGEGGHLLNAAGERFMPALDARAELAPRDVVARAIDAEIQRQTLPHVWLDVRHLGADAIHHHFPTIQAHCLSRGIDLTQQPIPVVPAAHYSCGGIATDLTGATGVPGLFAIGETACTGLHGANRMASNSLLECLVFARSCAQAIQTVAPTSQHEEFTWPALPAANGVIDQQVMALRKQLRTTMSQHVAIVRSSAGLKTASQSLAQIAATLAALTEQQMTVQALRLQQLVNLARLTVKAAQQRHESRGLHYSTDWPDHAQNSQPSRLTRHDLPKP</sequence>
<dbReference type="PANTHER" id="PTHR42716:SF2">
    <property type="entry name" value="L-ASPARTATE OXIDASE, CHLOROPLASTIC"/>
    <property type="match status" value="1"/>
</dbReference>
<name>A0A1H0FZ03_9GAMM</name>
<evidence type="ECO:0000313" key="17">
    <source>
        <dbReference type="EMBL" id="SDN99873.1"/>
    </source>
</evidence>
<comment type="cofactor">
    <cofactor evidence="1 13">
        <name>FAD</name>
        <dbReference type="ChEBI" id="CHEBI:57692"/>
    </cofactor>
</comment>
<dbReference type="UniPathway" id="UPA00253">
    <property type="reaction ID" value="UER00326"/>
</dbReference>
<dbReference type="FunFam" id="3.90.700.10:FF:000002">
    <property type="entry name" value="L-aspartate oxidase"/>
    <property type="match status" value="1"/>
</dbReference>
<dbReference type="InterPro" id="IPR036188">
    <property type="entry name" value="FAD/NAD-bd_sf"/>
</dbReference>
<comment type="pathway">
    <text evidence="2 13">Cofactor biosynthesis; NAD(+) biosynthesis; iminoaspartate from L-aspartate (oxidase route): step 1/1.</text>
</comment>
<evidence type="ECO:0000259" key="15">
    <source>
        <dbReference type="Pfam" id="PF00890"/>
    </source>
</evidence>
<dbReference type="NCBIfam" id="TIGR00551">
    <property type="entry name" value="nadB"/>
    <property type="match status" value="1"/>
</dbReference>
<dbReference type="EC" id="1.4.3.16" evidence="4 11"/>
<evidence type="ECO:0000256" key="1">
    <source>
        <dbReference type="ARBA" id="ARBA00001974"/>
    </source>
</evidence>
<reference evidence="18" key="1">
    <citation type="submission" date="2016-10" db="EMBL/GenBank/DDBJ databases">
        <authorList>
            <person name="Varghese N."/>
            <person name="Submissions S."/>
        </authorList>
    </citation>
    <scope>NUCLEOTIDE SEQUENCE [LARGE SCALE GENOMIC DNA]</scope>
    <source>
        <strain evidence="18">CGMCC 1.6494</strain>
    </source>
</reference>
<evidence type="ECO:0000256" key="2">
    <source>
        <dbReference type="ARBA" id="ARBA00004950"/>
    </source>
</evidence>
<dbReference type="PRINTS" id="PR00368">
    <property type="entry name" value="FADPNR"/>
</dbReference>
<comment type="catalytic activity">
    <reaction evidence="10">
        <text>L-aspartate + O2 = iminosuccinate + H2O2</text>
        <dbReference type="Rhea" id="RHEA:25876"/>
        <dbReference type="ChEBI" id="CHEBI:15379"/>
        <dbReference type="ChEBI" id="CHEBI:16240"/>
        <dbReference type="ChEBI" id="CHEBI:29991"/>
        <dbReference type="ChEBI" id="CHEBI:77875"/>
        <dbReference type="EC" id="1.4.3.16"/>
    </reaction>
    <physiologicalReaction direction="left-to-right" evidence="10">
        <dbReference type="Rhea" id="RHEA:25877"/>
    </physiologicalReaction>
</comment>
<evidence type="ECO:0000256" key="7">
    <source>
        <dbReference type="ARBA" id="ARBA00022642"/>
    </source>
</evidence>